<sequence length="74" mass="8610">PRNYYNMPSPKEENDDDEEDDDQEPYQQNDSHGHQMGFTSTDDQDDAIISLDRVDIPSRLVDMDDVDMNDVDMN</sequence>
<evidence type="ECO:0000313" key="2">
    <source>
        <dbReference type="EMBL" id="KAF3949121.1"/>
    </source>
</evidence>
<evidence type="ECO:0000256" key="1">
    <source>
        <dbReference type="SAM" id="MobiDB-lite"/>
    </source>
</evidence>
<reference evidence="2" key="1">
    <citation type="submission" date="2020-03" db="EMBL/GenBank/DDBJ databases">
        <title>Castanea mollissima Vanexum genome sequencing.</title>
        <authorList>
            <person name="Staton M."/>
        </authorList>
    </citation>
    <scope>NUCLEOTIDE SEQUENCE</scope>
    <source>
        <tissue evidence="2">Leaf</tissue>
    </source>
</reference>
<proteinExistence type="predicted"/>
<name>A0A8J4VHE9_9ROSI</name>
<evidence type="ECO:0000313" key="3">
    <source>
        <dbReference type="Proteomes" id="UP000737018"/>
    </source>
</evidence>
<protein>
    <submittedName>
        <fullName evidence="2">Uncharacterized protein</fullName>
    </submittedName>
</protein>
<comment type="caution">
    <text evidence="2">The sequence shown here is derived from an EMBL/GenBank/DDBJ whole genome shotgun (WGS) entry which is preliminary data.</text>
</comment>
<dbReference type="OrthoDB" id="10557082at2759"/>
<feature type="non-terminal residue" evidence="2">
    <location>
        <position position="1"/>
    </location>
</feature>
<feature type="compositionally biased region" description="Acidic residues" evidence="1">
    <location>
        <begin position="13"/>
        <end position="24"/>
    </location>
</feature>
<dbReference type="Proteomes" id="UP000737018">
    <property type="component" value="Unassembled WGS sequence"/>
</dbReference>
<accession>A0A8J4VHE9</accession>
<feature type="region of interest" description="Disordered" evidence="1">
    <location>
        <begin position="1"/>
        <end position="46"/>
    </location>
</feature>
<dbReference type="AlphaFoldDB" id="A0A8J4VHE9"/>
<dbReference type="EMBL" id="JRKL02006305">
    <property type="protein sequence ID" value="KAF3949121.1"/>
    <property type="molecule type" value="Genomic_DNA"/>
</dbReference>
<keyword evidence="3" id="KW-1185">Reference proteome</keyword>
<gene>
    <name evidence="2" type="ORF">CMV_024964</name>
</gene>
<organism evidence="2 3">
    <name type="scientific">Castanea mollissima</name>
    <name type="common">Chinese chestnut</name>
    <dbReference type="NCBI Taxonomy" id="60419"/>
    <lineage>
        <taxon>Eukaryota</taxon>
        <taxon>Viridiplantae</taxon>
        <taxon>Streptophyta</taxon>
        <taxon>Embryophyta</taxon>
        <taxon>Tracheophyta</taxon>
        <taxon>Spermatophyta</taxon>
        <taxon>Magnoliopsida</taxon>
        <taxon>eudicotyledons</taxon>
        <taxon>Gunneridae</taxon>
        <taxon>Pentapetalae</taxon>
        <taxon>rosids</taxon>
        <taxon>fabids</taxon>
        <taxon>Fagales</taxon>
        <taxon>Fagaceae</taxon>
        <taxon>Castanea</taxon>
    </lineage>
</organism>